<dbReference type="PANTHER" id="PTHR11566:SF21">
    <property type="entry name" value="DYNAMIN RELATED PROTEIN 1, ISOFORM A"/>
    <property type="match status" value="1"/>
</dbReference>
<dbReference type="PROSITE" id="PS51388">
    <property type="entry name" value="GED"/>
    <property type="match status" value="1"/>
</dbReference>
<name>A0A6B2KZI7_9EUKA</name>
<dbReference type="GO" id="GO:0005874">
    <property type="term" value="C:microtubule"/>
    <property type="evidence" value="ECO:0007669"/>
    <property type="project" value="TreeGrafter"/>
</dbReference>
<dbReference type="InterPro" id="IPR003130">
    <property type="entry name" value="GED"/>
</dbReference>
<evidence type="ECO:0000256" key="1">
    <source>
        <dbReference type="ARBA" id="ARBA00022741"/>
    </source>
</evidence>
<sequence length="650" mass="73412">MMNKVQEIFALTGTSIDLPQIVVVGGQSSGKSSVLENLVGKDFLPRGNEIVTRRPLILQLHRLSKGEQEYGEFAHQPAKKFYNFLDIRKEIQEETDRVAGSNKGISNKAIVLKVYSPHVLNLTLVDTPGIARVPIGDQPKNIETQIRGLVTDLISKNNAIILAVQAANQDLATSDALSMAKSVDSDGSRTIGVLTKLDLMDKGTNALDILYGRQFPLRRGWTAVVNRSQADIESDKSIEKAQEAERRFFSGHPVYGLIEDRCGTAVLANKCNKILTEHIRKSIPYLKKQIDTLIKQRQLELESFGEATEFEEQNANWLLLQYLQKFSAEYKNTIEHGNMVDLRAETKLQLSGSATIRYILHDVFTKKLNEVKPTQGLSTKDILATMENAAGAKPSLFVPDAAFEILAQRQIKWLREPSLQAAEMVFNELSKLVMELDSKELMRFSSLKYKVAGETTKLLRKMLKETKKNIDLYIDIETAYINKAHPNFNLPQLLASNTVKESPKKYHIEEPPKKSTGNFFTNFFWGPAKEEEPKVDEYEKSLDNINEREKAQLQLMHELLDSYFTIVKKNVQDRVTKIIMHFLVLNSVSAINSVLHRKVYVPTIGKTTSTSEILELLREAEDIAVKRNICKNDLQALLEAKKVLSEVNEI</sequence>
<dbReference type="InterPro" id="IPR020850">
    <property type="entry name" value="GED_dom"/>
</dbReference>
<dbReference type="GO" id="GO:0016020">
    <property type="term" value="C:membrane"/>
    <property type="evidence" value="ECO:0007669"/>
    <property type="project" value="TreeGrafter"/>
</dbReference>
<dbReference type="Pfam" id="PF00350">
    <property type="entry name" value="Dynamin_N"/>
    <property type="match status" value="1"/>
</dbReference>
<dbReference type="Pfam" id="PF01031">
    <property type="entry name" value="Dynamin_M"/>
    <property type="match status" value="1"/>
</dbReference>
<dbReference type="PROSITE" id="PS51718">
    <property type="entry name" value="G_DYNAMIN_2"/>
    <property type="match status" value="1"/>
</dbReference>
<dbReference type="Gene3D" id="3.40.50.300">
    <property type="entry name" value="P-loop containing nucleotide triphosphate hydrolases"/>
    <property type="match status" value="1"/>
</dbReference>
<evidence type="ECO:0000259" key="3">
    <source>
        <dbReference type="PROSITE" id="PS51388"/>
    </source>
</evidence>
<evidence type="ECO:0000313" key="5">
    <source>
        <dbReference type="EMBL" id="NDV30109.1"/>
    </source>
</evidence>
<dbReference type="InterPro" id="IPR030381">
    <property type="entry name" value="G_DYNAMIN_dom"/>
</dbReference>
<dbReference type="GO" id="GO:0005737">
    <property type="term" value="C:cytoplasm"/>
    <property type="evidence" value="ECO:0007669"/>
    <property type="project" value="TreeGrafter"/>
</dbReference>
<dbReference type="EMBL" id="GIBP01001140">
    <property type="protein sequence ID" value="NDV30109.1"/>
    <property type="molecule type" value="Transcribed_RNA"/>
</dbReference>
<feature type="domain" description="GED" evidence="3">
    <location>
        <begin position="553"/>
        <end position="650"/>
    </location>
</feature>
<evidence type="ECO:0000259" key="4">
    <source>
        <dbReference type="PROSITE" id="PS51718"/>
    </source>
</evidence>
<evidence type="ECO:0000256" key="2">
    <source>
        <dbReference type="ARBA" id="ARBA00023134"/>
    </source>
</evidence>
<keyword evidence="1" id="KW-0547">Nucleotide-binding</keyword>
<feature type="domain" description="Dynamin-type G" evidence="4">
    <location>
        <begin position="15"/>
        <end position="284"/>
    </location>
</feature>
<dbReference type="InterPro" id="IPR027417">
    <property type="entry name" value="P-loop_NTPase"/>
</dbReference>
<dbReference type="GO" id="GO:0008017">
    <property type="term" value="F:microtubule binding"/>
    <property type="evidence" value="ECO:0007669"/>
    <property type="project" value="TreeGrafter"/>
</dbReference>
<dbReference type="GO" id="GO:0005525">
    <property type="term" value="F:GTP binding"/>
    <property type="evidence" value="ECO:0007669"/>
    <property type="project" value="InterPro"/>
</dbReference>
<proteinExistence type="predicted"/>
<organism evidence="5">
    <name type="scientific">Arcella intermedia</name>
    <dbReference type="NCBI Taxonomy" id="1963864"/>
    <lineage>
        <taxon>Eukaryota</taxon>
        <taxon>Amoebozoa</taxon>
        <taxon>Tubulinea</taxon>
        <taxon>Elardia</taxon>
        <taxon>Arcellinida</taxon>
        <taxon>Sphaerothecina</taxon>
        <taxon>Arcellidae</taxon>
        <taxon>Arcella</taxon>
    </lineage>
</organism>
<dbReference type="InterPro" id="IPR022812">
    <property type="entry name" value="Dynamin"/>
</dbReference>
<dbReference type="Gene3D" id="1.20.120.1240">
    <property type="entry name" value="Dynamin, middle domain"/>
    <property type="match status" value="1"/>
</dbReference>
<dbReference type="CDD" id="cd08771">
    <property type="entry name" value="DLP_1"/>
    <property type="match status" value="1"/>
</dbReference>
<dbReference type="SMART" id="SM00053">
    <property type="entry name" value="DYNc"/>
    <property type="match status" value="1"/>
</dbReference>
<keyword evidence="2" id="KW-0342">GTP-binding</keyword>
<dbReference type="GO" id="GO:0003924">
    <property type="term" value="F:GTPase activity"/>
    <property type="evidence" value="ECO:0007669"/>
    <property type="project" value="InterPro"/>
</dbReference>
<dbReference type="Pfam" id="PF02212">
    <property type="entry name" value="GED"/>
    <property type="match status" value="1"/>
</dbReference>
<dbReference type="SUPFAM" id="SSF52540">
    <property type="entry name" value="P-loop containing nucleoside triphosphate hydrolases"/>
    <property type="match status" value="1"/>
</dbReference>
<dbReference type="SMART" id="SM00302">
    <property type="entry name" value="GED"/>
    <property type="match status" value="1"/>
</dbReference>
<reference evidence="5" key="1">
    <citation type="journal article" date="2020" name="J. Eukaryot. Microbiol.">
        <title>De novo Sequencing, Assembly and Annotation of the Transcriptome for the Free-Living Testate Amoeba Arcella intermedia.</title>
        <authorList>
            <person name="Ribeiro G.M."/>
            <person name="Porfirio-Sousa A.L."/>
            <person name="Maurer-Alcala X.X."/>
            <person name="Katz L.A."/>
            <person name="Lahr D.J.G."/>
        </authorList>
    </citation>
    <scope>NUCLEOTIDE SEQUENCE</scope>
</reference>
<dbReference type="AlphaFoldDB" id="A0A6B2KZI7"/>
<dbReference type="PANTHER" id="PTHR11566">
    <property type="entry name" value="DYNAMIN"/>
    <property type="match status" value="1"/>
</dbReference>
<protein>
    <recommendedName>
        <fullName evidence="6">Dynamin GTPase</fullName>
    </recommendedName>
</protein>
<dbReference type="InterPro" id="IPR000375">
    <property type="entry name" value="Dynamin_stalk"/>
</dbReference>
<accession>A0A6B2KZI7</accession>
<dbReference type="InterPro" id="IPR001401">
    <property type="entry name" value="Dynamin_GTPase"/>
</dbReference>
<dbReference type="PRINTS" id="PR00195">
    <property type="entry name" value="DYNAMIN"/>
</dbReference>
<dbReference type="InterPro" id="IPR045063">
    <property type="entry name" value="Dynamin_N"/>
</dbReference>
<evidence type="ECO:0008006" key="6">
    <source>
        <dbReference type="Google" id="ProtNLM"/>
    </source>
</evidence>
<dbReference type="FunFam" id="3.40.50.300:FF:001027">
    <property type="entry name" value="dynamin-related protein 3A"/>
    <property type="match status" value="1"/>
</dbReference>